<sequence>MTNMTKRTLMAYLEQRSKEQLCRDIADLFTKFPVVQDYYQAKINPIDEALLVEKYKAVIEKEFFTNRGFGKARRSVARKAVSDYKKVSGDPVGLADLMLFFVETGVRFTNEYGDIDEPFYISMESMYQKALQHIFKYGLHYHFEDRCQRIVYNSAHTGWSFHDILSEIFYEFYQN</sequence>
<reference evidence="1 2" key="1">
    <citation type="submission" date="2017-10" db="EMBL/GenBank/DDBJ databases">
        <title>Novel microbial diversity and functional potential in the marine mammal oral microbiome.</title>
        <authorList>
            <person name="Dudek N.K."/>
            <person name="Sun C.L."/>
            <person name="Burstein D."/>
            <person name="Kantor R.S."/>
            <person name="Aliaga Goltsman D.S."/>
            <person name="Bik E.M."/>
            <person name="Thomas B.C."/>
            <person name="Banfield J.F."/>
            <person name="Relman D.A."/>
        </authorList>
    </citation>
    <scope>NUCLEOTIDE SEQUENCE [LARGE SCALE GENOMIC DNA]</scope>
    <source>
        <strain evidence="1">DOLJORAL78_47_16</strain>
    </source>
</reference>
<gene>
    <name evidence="1" type="ORF">CSA56_04080</name>
</gene>
<proteinExistence type="predicted"/>
<name>A0A2G6KII3_9BACT</name>
<comment type="caution">
    <text evidence="1">The sequence shown here is derived from an EMBL/GenBank/DDBJ whole genome shotgun (WGS) entry which is preliminary data.</text>
</comment>
<dbReference type="Pfam" id="PF19652">
    <property type="entry name" value="DUF6155"/>
    <property type="match status" value="1"/>
</dbReference>
<accession>A0A2G6KII3</accession>
<organism evidence="1 2">
    <name type="scientific">candidate division KSB3 bacterium</name>
    <dbReference type="NCBI Taxonomy" id="2044937"/>
    <lineage>
        <taxon>Bacteria</taxon>
        <taxon>candidate division KSB3</taxon>
    </lineage>
</organism>
<dbReference type="AlphaFoldDB" id="A0A2G6KII3"/>
<dbReference type="InterPro" id="IPR046153">
    <property type="entry name" value="DUF6155"/>
</dbReference>
<dbReference type="Proteomes" id="UP000230821">
    <property type="component" value="Unassembled WGS sequence"/>
</dbReference>
<evidence type="ECO:0000313" key="1">
    <source>
        <dbReference type="EMBL" id="PIE35467.1"/>
    </source>
</evidence>
<dbReference type="EMBL" id="PDSK01000042">
    <property type="protein sequence ID" value="PIE35467.1"/>
    <property type="molecule type" value="Genomic_DNA"/>
</dbReference>
<protein>
    <submittedName>
        <fullName evidence="1">Uncharacterized protein</fullName>
    </submittedName>
</protein>
<evidence type="ECO:0000313" key="2">
    <source>
        <dbReference type="Proteomes" id="UP000230821"/>
    </source>
</evidence>